<dbReference type="Pfam" id="PF01048">
    <property type="entry name" value="PNP_UDP_1"/>
    <property type="match status" value="2"/>
</dbReference>
<dbReference type="SUPFAM" id="SSF53167">
    <property type="entry name" value="Purine and uridine phosphorylases"/>
    <property type="match status" value="1"/>
</dbReference>
<feature type="domain" description="Nucleoside phosphorylase" evidence="2">
    <location>
        <begin position="45"/>
        <end position="136"/>
    </location>
</feature>
<gene>
    <name evidence="3" type="primary">BSP_1</name>
    <name evidence="3" type="ORF">CK203_020773</name>
</gene>
<comment type="caution">
    <text evidence="3">The sequence shown here is derived from an EMBL/GenBank/DDBJ whole genome shotgun (WGS) entry which is preliminary data.</text>
</comment>
<keyword evidence="1" id="KW-0472">Membrane</keyword>
<protein>
    <submittedName>
        <fullName evidence="3">Bark storage protein B</fullName>
    </submittedName>
</protein>
<name>A0A438IHT8_VITVI</name>
<organism evidence="3 4">
    <name type="scientific">Vitis vinifera</name>
    <name type="common">Grape</name>
    <dbReference type="NCBI Taxonomy" id="29760"/>
    <lineage>
        <taxon>Eukaryota</taxon>
        <taxon>Viridiplantae</taxon>
        <taxon>Streptophyta</taxon>
        <taxon>Embryophyta</taxon>
        <taxon>Tracheophyta</taxon>
        <taxon>Spermatophyta</taxon>
        <taxon>Magnoliopsida</taxon>
        <taxon>eudicotyledons</taxon>
        <taxon>Gunneridae</taxon>
        <taxon>Pentapetalae</taxon>
        <taxon>rosids</taxon>
        <taxon>Vitales</taxon>
        <taxon>Vitaceae</taxon>
        <taxon>Viteae</taxon>
        <taxon>Vitis</taxon>
    </lineage>
</organism>
<dbReference type="AlphaFoldDB" id="A0A438IHT8"/>
<accession>A0A438IHT8</accession>
<feature type="domain" description="Nucleoside phosphorylase" evidence="2">
    <location>
        <begin position="248"/>
        <end position="329"/>
    </location>
</feature>
<keyword evidence="1" id="KW-1133">Transmembrane helix</keyword>
<dbReference type="GO" id="GO:0003824">
    <property type="term" value="F:catalytic activity"/>
    <property type="evidence" value="ECO:0007669"/>
    <property type="project" value="InterPro"/>
</dbReference>
<dbReference type="Gene3D" id="3.40.50.1580">
    <property type="entry name" value="Nucleoside phosphorylase domain"/>
    <property type="match status" value="1"/>
</dbReference>
<dbReference type="Proteomes" id="UP000288805">
    <property type="component" value="Unassembled WGS sequence"/>
</dbReference>
<dbReference type="CDD" id="cd09008">
    <property type="entry name" value="MTAN"/>
    <property type="match status" value="1"/>
</dbReference>
<evidence type="ECO:0000313" key="4">
    <source>
        <dbReference type="Proteomes" id="UP000288805"/>
    </source>
</evidence>
<dbReference type="EMBL" id="QGNW01000108">
    <property type="protein sequence ID" value="RVW96265.1"/>
    <property type="molecule type" value="Genomic_DNA"/>
</dbReference>
<evidence type="ECO:0000313" key="3">
    <source>
        <dbReference type="EMBL" id="RVW96265.1"/>
    </source>
</evidence>
<proteinExistence type="predicted"/>
<dbReference type="GO" id="GO:0009116">
    <property type="term" value="P:nucleoside metabolic process"/>
    <property type="evidence" value="ECO:0007669"/>
    <property type="project" value="InterPro"/>
</dbReference>
<dbReference type="PANTHER" id="PTHR21234:SF42">
    <property type="entry name" value="PHOSPHORYLASE SUPERFAMILY PROTEIN"/>
    <property type="match status" value="1"/>
</dbReference>
<dbReference type="InterPro" id="IPR035994">
    <property type="entry name" value="Nucleoside_phosphorylase_sf"/>
</dbReference>
<feature type="transmembrane region" description="Helical" evidence="1">
    <location>
        <begin position="6"/>
        <end position="27"/>
    </location>
</feature>
<dbReference type="InterPro" id="IPR000845">
    <property type="entry name" value="Nucleoside_phosphorylase_d"/>
</dbReference>
<reference evidence="3 4" key="1">
    <citation type="journal article" date="2018" name="PLoS Genet.">
        <title>Population sequencing reveals clonal diversity and ancestral inbreeding in the grapevine cultivar Chardonnay.</title>
        <authorList>
            <person name="Roach M.J."/>
            <person name="Johnson D.L."/>
            <person name="Bohlmann J."/>
            <person name="van Vuuren H.J."/>
            <person name="Jones S.J."/>
            <person name="Pretorius I.S."/>
            <person name="Schmidt S.A."/>
            <person name="Borneman A.R."/>
        </authorList>
    </citation>
    <scope>NUCLEOTIDE SEQUENCE [LARGE SCALE GENOMIC DNA]</scope>
    <source>
        <strain evidence="4">cv. Chardonnay</strain>
        <tissue evidence="3">Leaf</tissue>
    </source>
</reference>
<feature type="transmembrane region" description="Helical" evidence="1">
    <location>
        <begin position="89"/>
        <end position="110"/>
    </location>
</feature>
<keyword evidence="1" id="KW-0812">Transmembrane</keyword>
<evidence type="ECO:0000259" key="2">
    <source>
        <dbReference type="Pfam" id="PF01048"/>
    </source>
</evidence>
<dbReference type="PANTHER" id="PTHR21234">
    <property type="entry name" value="PURINE NUCLEOSIDE PHOSPHORYLASE"/>
    <property type="match status" value="1"/>
</dbReference>
<sequence length="333" mass="36314">MGNHLRSVLMGFLVMVVVMGVGTEGAVSVSSMKKITRVNKEGPYLGIVVPNSYEMDPLLQSPSFVADDKFPYLDFAGRRFRIGKLETKNVIIVMTGLSMLNAGLTTQLLLSLFKVNGVLHYGIAGNANPNLQIGDVTRYGDGPGDELAFESSGDYTRKIGYLKFSDYNNHTKNGNSSDNLLNNVWYQPEEVFPVTGTPEVRQHAFWVPVDKHFYQVAGKLKDLKLEGCVNSTCLPRAPMVTRVERGVSANVFVDNGAYREFLYSKFNATPVDMESAAVALVCLQQKTPFIAIRALSDLAGGGSALSNEASVFSSLAAQNSVDALVRFIALLYS</sequence>
<evidence type="ECO:0000256" key="1">
    <source>
        <dbReference type="SAM" id="Phobius"/>
    </source>
</evidence>